<dbReference type="Gene3D" id="1.20.120.520">
    <property type="entry name" value="nmb1532 protein domain like"/>
    <property type="match status" value="1"/>
</dbReference>
<dbReference type="Pfam" id="PF01814">
    <property type="entry name" value="Hemerythrin"/>
    <property type="match status" value="1"/>
</dbReference>
<dbReference type="AlphaFoldDB" id="A0A1J5T208"/>
<protein>
    <recommendedName>
        <fullName evidence="1">Hemerythrin-like domain-containing protein</fullName>
    </recommendedName>
</protein>
<proteinExistence type="predicted"/>
<accession>A0A1J5T208</accession>
<reference evidence="2" key="1">
    <citation type="submission" date="2016-10" db="EMBL/GenBank/DDBJ databases">
        <title>Sequence of Gallionella enrichment culture.</title>
        <authorList>
            <person name="Poehlein A."/>
            <person name="Muehling M."/>
            <person name="Daniel R."/>
        </authorList>
    </citation>
    <scope>NUCLEOTIDE SEQUENCE</scope>
</reference>
<sequence>MRLIETLQAEHALIDRMLGAFCAYVDGLAAGGADPADGKSFAAFFTLFAAGYHHAREEGLFLAALVREARLPERRGPVWAVTREHALMASWLGELAPLLGRRPGGAAEGDRLQALTRRYAHALWRHIDAETSVLYPEGVGRLRLCGLYALPDRAMTGAEAAARDGAEALLRRYPPVVDATLLRGDGCFLCQAHGLTCEGLEAEWWSELEWDAFYAGDVSD</sequence>
<evidence type="ECO:0000313" key="2">
    <source>
        <dbReference type="EMBL" id="OIR06222.1"/>
    </source>
</evidence>
<gene>
    <name evidence="2" type="ORF">GALL_116950</name>
</gene>
<organism evidence="2">
    <name type="scientific">mine drainage metagenome</name>
    <dbReference type="NCBI Taxonomy" id="410659"/>
    <lineage>
        <taxon>unclassified sequences</taxon>
        <taxon>metagenomes</taxon>
        <taxon>ecological metagenomes</taxon>
    </lineage>
</organism>
<name>A0A1J5T208_9ZZZZ</name>
<feature type="domain" description="Hemerythrin-like" evidence="1">
    <location>
        <begin position="3"/>
        <end position="136"/>
    </location>
</feature>
<comment type="caution">
    <text evidence="2">The sequence shown here is derived from an EMBL/GenBank/DDBJ whole genome shotgun (WGS) entry which is preliminary data.</text>
</comment>
<dbReference type="EMBL" id="MLJW01000045">
    <property type="protein sequence ID" value="OIR06222.1"/>
    <property type="molecule type" value="Genomic_DNA"/>
</dbReference>
<dbReference type="InterPro" id="IPR012312">
    <property type="entry name" value="Hemerythrin-like"/>
</dbReference>
<evidence type="ECO:0000259" key="1">
    <source>
        <dbReference type="Pfam" id="PF01814"/>
    </source>
</evidence>